<reference evidence="4 5" key="1">
    <citation type="submission" date="2017-06" db="EMBL/GenBank/DDBJ databases">
        <authorList>
            <person name="Kim H.J."/>
            <person name="Triplett B.A."/>
        </authorList>
    </citation>
    <scope>NUCLEOTIDE SEQUENCE [LARGE SCALE GENOMIC DNA]</scope>
    <source>
        <strain evidence="4 5">DSM 25597</strain>
    </source>
</reference>
<dbReference type="Pfam" id="PF13181">
    <property type="entry name" value="TPR_8"/>
    <property type="match status" value="1"/>
</dbReference>
<keyword evidence="2" id="KW-0472">Membrane</keyword>
<keyword evidence="2" id="KW-0812">Transmembrane</keyword>
<keyword evidence="1" id="KW-0802">TPR repeat</keyword>
<dbReference type="AlphaFoldDB" id="A0A238WNN2"/>
<accession>A0A238WNN2</accession>
<dbReference type="InterPro" id="IPR024983">
    <property type="entry name" value="CHAT_dom"/>
</dbReference>
<dbReference type="PANTHER" id="PTHR10098">
    <property type="entry name" value="RAPSYN-RELATED"/>
    <property type="match status" value="1"/>
</dbReference>
<sequence length="1023" mass="118403">MNSRVYPYILFMIAFLCNGITTHSQSNQDRLDRAISEFELMYKTGAMSKQDSLLTSFQNIEKQTQNAPLQNTKATVYIARILSNKRRFNEAETLIKKAKKNYETASLNDLKIKHTIAYYEMYLDIQVSKKYDTEKIKTYVTTYKNKPGNDPFIEALSHEYMGRIHQDWREYEKSILSLTKAIELFSNLGYKNQVSIAYSIMGATYDLTEDFEMAAKYYEKSLQIGDQLQEPNLDVLASTSYNLALMFGDRLGNNQKGLFYAQEAVKYDSKANEKNPYLALDYNQVATSYMKIGDYTKAQIYGEKALEHAKLYLSQQPSRIAESLRTLGKVYAKIGRKEEAISLGKEAIDIVIKVVPENHHWVCAGYLHLANTYKDLGMLDKAEAYFLKTERVAQAINRDLFLIDVYNNLPELYFETNQLEKVPPLLEKSQEVLQDRFKDADYFHRRNDMNTIIYYTAVNDTQNATQALKSIKEKIPQKYTYPDIELKIEAYELLLKSSPTSKEYEHFLKTIIDHKNRFPNQFNKIIYGNTIKELLAKIISKIYDNIQLEDSEDLKSIFFRYLEINKNSVLLEGIQGTRFKKVAGIPEELLYTEAQLLDSLQRNNKRIYNTKQSKYKDSDKIQKLYNRQLMFEHTYDSLQKAIQNTYPKLKNLKYLSATKDFNGFTNKYLQEEEAIIMYFIDTHTWYRFTITKNKNYIEQFSTSKSLKEDINQLVTSISKQKFNSALSQKMWDQLLPKLPDEITKLTFITDDILSLLPFEVLQQKETFLIENYAISYAGSLQLLEEQINLNNKGKGWLGFAPKYDKNPLPNNAKEVKEIERITNGKSYLGEEATKENFITLSKEYNILHLATHTEVDQNNPLYNKMLFSQKQGDSLLTASEIYGLNLKANLAVLSSCNTGFGKLEKGEGVMSMSRAFTYAGVSSTLMTLWKVPDQETATITTYFYNNLESGMTKDKALQEAKRLYLSTTTDQDLKQPYYWAGFILSGDTSPIVNSSYMWWYIIGGIILLGVLYTLSRKRTEANE</sequence>
<dbReference type="Gene3D" id="1.25.40.10">
    <property type="entry name" value="Tetratricopeptide repeat domain"/>
    <property type="match status" value="2"/>
</dbReference>
<dbReference type="InterPro" id="IPR011990">
    <property type="entry name" value="TPR-like_helical_dom_sf"/>
</dbReference>
<dbReference type="SUPFAM" id="SSF48452">
    <property type="entry name" value="TPR-like"/>
    <property type="match status" value="2"/>
</dbReference>
<dbReference type="EMBL" id="FZNY01000001">
    <property type="protein sequence ID" value="SNR47933.1"/>
    <property type="molecule type" value="Genomic_DNA"/>
</dbReference>
<keyword evidence="2" id="KW-1133">Transmembrane helix</keyword>
<keyword evidence="5" id="KW-1185">Reference proteome</keyword>
<dbReference type="PROSITE" id="PS50005">
    <property type="entry name" value="TPR"/>
    <property type="match status" value="1"/>
</dbReference>
<dbReference type="OrthoDB" id="9771112at2"/>
<evidence type="ECO:0000313" key="5">
    <source>
        <dbReference type="Proteomes" id="UP000198379"/>
    </source>
</evidence>
<organism evidence="4 5">
    <name type="scientific">Dokdonia pacifica</name>
    <dbReference type="NCBI Taxonomy" id="1627892"/>
    <lineage>
        <taxon>Bacteria</taxon>
        <taxon>Pseudomonadati</taxon>
        <taxon>Bacteroidota</taxon>
        <taxon>Flavobacteriia</taxon>
        <taxon>Flavobacteriales</taxon>
        <taxon>Flavobacteriaceae</taxon>
        <taxon>Dokdonia</taxon>
    </lineage>
</organism>
<protein>
    <submittedName>
        <fullName evidence="4">CHAT domain-containing protein</fullName>
    </submittedName>
</protein>
<evidence type="ECO:0000313" key="4">
    <source>
        <dbReference type="EMBL" id="SNR47933.1"/>
    </source>
</evidence>
<dbReference type="Pfam" id="PF13424">
    <property type="entry name" value="TPR_12"/>
    <property type="match status" value="1"/>
</dbReference>
<dbReference type="RefSeq" id="WP_089370541.1">
    <property type="nucleotide sequence ID" value="NZ_BMEP01000003.1"/>
</dbReference>
<dbReference type="InterPro" id="IPR019734">
    <property type="entry name" value="TPR_rpt"/>
</dbReference>
<evidence type="ECO:0000259" key="3">
    <source>
        <dbReference type="Pfam" id="PF12770"/>
    </source>
</evidence>
<evidence type="ECO:0000256" key="2">
    <source>
        <dbReference type="SAM" id="Phobius"/>
    </source>
</evidence>
<dbReference type="SMART" id="SM00028">
    <property type="entry name" value="TPR"/>
    <property type="match status" value="6"/>
</dbReference>
<gene>
    <name evidence="4" type="ORF">SAMN06265376_1011254</name>
</gene>
<evidence type="ECO:0000256" key="1">
    <source>
        <dbReference type="PROSITE-ProRule" id="PRU00339"/>
    </source>
</evidence>
<feature type="domain" description="CHAT" evidence="3">
    <location>
        <begin position="724"/>
        <end position="987"/>
    </location>
</feature>
<feature type="repeat" description="TPR" evidence="1">
    <location>
        <begin position="195"/>
        <end position="228"/>
    </location>
</feature>
<proteinExistence type="predicted"/>
<name>A0A238WNN2_9FLAO</name>
<dbReference type="Proteomes" id="UP000198379">
    <property type="component" value="Unassembled WGS sequence"/>
</dbReference>
<feature type="transmembrane region" description="Helical" evidence="2">
    <location>
        <begin position="996"/>
        <end position="1014"/>
    </location>
</feature>
<dbReference type="Pfam" id="PF12770">
    <property type="entry name" value="CHAT"/>
    <property type="match status" value="1"/>
</dbReference>